<dbReference type="Proteomes" id="UP000275368">
    <property type="component" value="Chromosome"/>
</dbReference>
<accession>A0A3G9J210</accession>
<dbReference type="EMBL" id="AP019308">
    <property type="protein sequence ID" value="BBH18713.1"/>
    <property type="molecule type" value="Genomic_DNA"/>
</dbReference>
<proteinExistence type="predicted"/>
<keyword evidence="2" id="KW-1185">Reference proteome</keyword>
<evidence type="ECO:0000313" key="1">
    <source>
        <dbReference type="EMBL" id="BBH18713.1"/>
    </source>
</evidence>
<dbReference type="AlphaFoldDB" id="A0A3G9J210"/>
<evidence type="ECO:0000313" key="2">
    <source>
        <dbReference type="Proteomes" id="UP000275368"/>
    </source>
</evidence>
<organism evidence="1 2">
    <name type="scientific">Paenibacillus baekrokdamisoli</name>
    <dbReference type="NCBI Taxonomy" id="1712516"/>
    <lineage>
        <taxon>Bacteria</taxon>
        <taxon>Bacillati</taxon>
        <taxon>Bacillota</taxon>
        <taxon>Bacilli</taxon>
        <taxon>Bacillales</taxon>
        <taxon>Paenibacillaceae</taxon>
        <taxon>Paenibacillus</taxon>
    </lineage>
</organism>
<sequence>MEEHNNKNIIAAEHTDPDYIRSKRELKSVLIFFTSVTIFLIITYFVYEQYK</sequence>
<reference evidence="1 2" key="1">
    <citation type="submission" date="2018-11" db="EMBL/GenBank/DDBJ databases">
        <title>Complete genome sequence of Paenibacillus baekrokdamisoli strain KCTC 33723.</title>
        <authorList>
            <person name="Kang S.W."/>
            <person name="Lee K.C."/>
            <person name="Kim K.K."/>
            <person name="Kim J.S."/>
            <person name="Kim D.S."/>
            <person name="Ko S.H."/>
            <person name="Yang S.H."/>
            <person name="Lee J.S."/>
        </authorList>
    </citation>
    <scope>NUCLEOTIDE SEQUENCE [LARGE SCALE GENOMIC DNA]</scope>
    <source>
        <strain evidence="1 2">KCTC 33723</strain>
    </source>
</reference>
<dbReference type="KEGG" id="pbk:Back11_00580"/>
<name>A0A3G9J210_9BACL</name>
<dbReference type="RefSeq" id="WP_164522610.1">
    <property type="nucleotide sequence ID" value="NZ_AP019308.1"/>
</dbReference>
<gene>
    <name evidence="1" type="ORF">Back11_00580</name>
</gene>
<protein>
    <submittedName>
        <fullName evidence="1">Uncharacterized protein</fullName>
    </submittedName>
</protein>